<evidence type="ECO:0000313" key="2">
    <source>
        <dbReference type="EMBL" id="QDA36680.1"/>
    </source>
</evidence>
<feature type="region of interest" description="Disordered" evidence="1">
    <location>
        <begin position="90"/>
        <end position="174"/>
    </location>
</feature>
<dbReference type="EMBL" id="CP040764">
    <property type="protein sequence ID" value="QDA36680.1"/>
    <property type="molecule type" value="Genomic_DNA"/>
</dbReference>
<gene>
    <name evidence="2" type="ORF">E4191_21570</name>
</gene>
<dbReference type="Proteomes" id="UP000296374">
    <property type="component" value="Plasmid unnamed3"/>
</dbReference>
<feature type="region of interest" description="Disordered" evidence="1">
    <location>
        <begin position="296"/>
        <end position="344"/>
    </location>
</feature>
<evidence type="ECO:0000313" key="3">
    <source>
        <dbReference type="Proteomes" id="UP000296374"/>
    </source>
</evidence>
<evidence type="ECO:0000256" key="1">
    <source>
        <dbReference type="SAM" id="MobiDB-lite"/>
    </source>
</evidence>
<protein>
    <submittedName>
        <fullName evidence="2">DUF3618 domain-containing protein</fullName>
    </submittedName>
</protein>
<dbReference type="RefSeq" id="WP_139616387.1">
    <property type="nucleotide sequence ID" value="NZ_CP040764.1"/>
</dbReference>
<reference evidence="3" key="1">
    <citation type="submission" date="2019-05" db="EMBL/GenBank/DDBJ databases">
        <title>Tamlana fucoidanivorans sp. nov., isolated from the surface of algae collected from Fujian province in China.</title>
        <authorList>
            <person name="Li J."/>
        </authorList>
    </citation>
    <scope>NUCLEOTIDE SEQUENCE [LARGE SCALE GENOMIC DNA]</scope>
    <source>
        <strain evidence="3">2251</strain>
        <plasmid evidence="3">unnamed3</plasmid>
    </source>
</reference>
<feature type="compositionally biased region" description="Low complexity" evidence="1">
    <location>
        <begin position="311"/>
        <end position="344"/>
    </location>
</feature>
<dbReference type="AlphaFoldDB" id="A0A4Y5ST52"/>
<accession>A0A4Y5ST52</accession>
<sequence length="344" mass="36257">MTHDADNPDHIEREIEKDREALRRTLDDLQSELSLDGLSRRLTGSVRRNGAEWAESASAAARANPVALGLTGIGLAWMIFGRGHDPVHGFGASSDDRPVRHDRPATPVLAPTPTPAPTPARAPRPMAQPPGWASDQGQATDRTTSRTSGIFSGLTTGSSKEHGMTDMAKDKARHLRDRLREGTEGLGDEARQRIETARRKALDASDAAHRQLAQANRKVARSYDSEPLLFGALALIGGAALGAMLPGTRREDELMGDYRDQLFDEAEAVYQEEKSRVGNAVSAGLDEAKSAASNVVAAAKDELTDDKADKPTAGTAPSGTPAATGSTGASGTTGTPNATGTPKV</sequence>
<feature type="compositionally biased region" description="Basic and acidic residues" evidence="1">
    <location>
        <begin position="159"/>
        <end position="170"/>
    </location>
</feature>
<name>A0A4Y5ST52_9RHOB</name>
<organism evidence="2 3">
    <name type="scientific">Paracoccus liaowanqingii</name>
    <dbReference type="NCBI Taxonomy" id="2560053"/>
    <lineage>
        <taxon>Bacteria</taxon>
        <taxon>Pseudomonadati</taxon>
        <taxon>Pseudomonadota</taxon>
        <taxon>Alphaproteobacteria</taxon>
        <taxon>Rhodobacterales</taxon>
        <taxon>Paracoccaceae</taxon>
        <taxon>Paracoccus</taxon>
    </lineage>
</organism>
<dbReference type="InterPro" id="IPR022062">
    <property type="entry name" value="DUF3618"/>
</dbReference>
<proteinExistence type="predicted"/>
<geneLocation type="plasmid" evidence="2 3">
    <name>unnamed3</name>
</geneLocation>
<feature type="compositionally biased region" description="Basic and acidic residues" evidence="1">
    <location>
        <begin position="299"/>
        <end position="310"/>
    </location>
</feature>
<feature type="compositionally biased region" description="Basic and acidic residues" evidence="1">
    <location>
        <begin position="94"/>
        <end position="104"/>
    </location>
</feature>
<feature type="compositionally biased region" description="Polar residues" evidence="1">
    <location>
        <begin position="135"/>
        <end position="158"/>
    </location>
</feature>
<feature type="compositionally biased region" description="Pro residues" evidence="1">
    <location>
        <begin position="110"/>
        <end position="128"/>
    </location>
</feature>
<keyword evidence="2" id="KW-0614">Plasmid</keyword>
<dbReference type="Pfam" id="PF12277">
    <property type="entry name" value="DUF3618"/>
    <property type="match status" value="1"/>
</dbReference>
<dbReference type="KEGG" id="plia:E4191_21570"/>